<sequence>MDDQGDKEMNDVKVQKEEREWVPFTVMSEQLLSMRKVIGEKFKVQKPLLTKEEKERIFDKLLMSLLTEKEILVTYFRNGYILTSYMTVVHINPLKHIIMCTDAFYKTYVFNTTDIIEIT</sequence>
<dbReference type="Pfam" id="PF08863">
    <property type="entry name" value="YolD"/>
    <property type="match status" value="1"/>
</dbReference>
<organism evidence="1 2">
    <name type="scientific">Bacillus cereus</name>
    <dbReference type="NCBI Taxonomy" id="1396"/>
    <lineage>
        <taxon>Bacteria</taxon>
        <taxon>Bacillati</taxon>
        <taxon>Bacillota</taxon>
        <taxon>Bacilli</taxon>
        <taxon>Bacillales</taxon>
        <taxon>Bacillaceae</taxon>
        <taxon>Bacillus</taxon>
        <taxon>Bacillus cereus group</taxon>
    </lineage>
</organism>
<dbReference type="AlphaFoldDB" id="A0A164E6E2"/>
<dbReference type="PANTHER" id="PTHR40051">
    <property type="entry name" value="IG HYPOTHETICAL 15966"/>
    <property type="match status" value="1"/>
</dbReference>
<protein>
    <recommendedName>
        <fullName evidence="3">YolD-like family protein</fullName>
    </recommendedName>
</protein>
<evidence type="ECO:0000313" key="1">
    <source>
        <dbReference type="EMBL" id="KZD32551.1"/>
    </source>
</evidence>
<evidence type="ECO:0000313" key="2">
    <source>
        <dbReference type="Proteomes" id="UP000076501"/>
    </source>
</evidence>
<dbReference type="InterPro" id="IPR014962">
    <property type="entry name" value="YolD"/>
</dbReference>
<dbReference type="PANTHER" id="PTHR40051:SF1">
    <property type="entry name" value="YOLD-LIKE FAMILY PROTEIN"/>
    <property type="match status" value="1"/>
</dbReference>
<dbReference type="PATRIC" id="fig|1396.539.peg.3085"/>
<name>A0A164E6E2_BACCE</name>
<evidence type="ECO:0008006" key="3">
    <source>
        <dbReference type="Google" id="ProtNLM"/>
    </source>
</evidence>
<comment type="caution">
    <text evidence="1">The sequence shown here is derived from an EMBL/GenBank/DDBJ whole genome shotgun (WGS) entry which is preliminary data.</text>
</comment>
<dbReference type="Proteomes" id="UP000076501">
    <property type="component" value="Unassembled WGS sequence"/>
</dbReference>
<gene>
    <name evidence="1" type="ORF">B4082_3402</name>
</gene>
<proteinExistence type="predicted"/>
<dbReference type="EMBL" id="LJKA01000050">
    <property type="protein sequence ID" value="KZD32551.1"/>
    <property type="molecule type" value="Genomic_DNA"/>
</dbReference>
<reference evidence="1 2" key="1">
    <citation type="submission" date="2015-09" db="EMBL/GenBank/DDBJ databases">
        <title>Bacillus cereus food isolates.</title>
        <authorList>
            <person name="Boekhorst J."/>
        </authorList>
    </citation>
    <scope>NUCLEOTIDE SEQUENCE [LARGE SCALE GENOMIC DNA]</scope>
    <source>
        <strain evidence="1 2">B4082</strain>
    </source>
</reference>
<accession>A0A164E6E2</accession>